<dbReference type="InterPro" id="IPR050923">
    <property type="entry name" value="Cell_Proc_Reg/RNA_Proc"/>
</dbReference>
<evidence type="ECO:0000259" key="1">
    <source>
        <dbReference type="PROSITE" id="PS50006"/>
    </source>
</evidence>
<comment type="caution">
    <text evidence="3">The sequence shown here is derived from an EMBL/GenBank/DDBJ whole genome shotgun (WGS) entry which is preliminary data.</text>
</comment>
<dbReference type="Pfam" id="PF00498">
    <property type="entry name" value="FHA"/>
    <property type="match status" value="2"/>
</dbReference>
<dbReference type="InterPro" id="IPR029787">
    <property type="entry name" value="Nucleotide_cyclase"/>
</dbReference>
<dbReference type="GO" id="GO:0035556">
    <property type="term" value="P:intracellular signal transduction"/>
    <property type="evidence" value="ECO:0007669"/>
    <property type="project" value="InterPro"/>
</dbReference>
<evidence type="ECO:0000259" key="2">
    <source>
        <dbReference type="PROSITE" id="PS50125"/>
    </source>
</evidence>
<dbReference type="GO" id="GO:0009190">
    <property type="term" value="P:cyclic nucleotide biosynthetic process"/>
    <property type="evidence" value="ECO:0007669"/>
    <property type="project" value="InterPro"/>
</dbReference>
<dbReference type="SUPFAM" id="SSF55073">
    <property type="entry name" value="Nucleotide cyclase"/>
    <property type="match status" value="1"/>
</dbReference>
<dbReference type="EMBL" id="LACI01002055">
    <property type="protein sequence ID" value="KJU83069.1"/>
    <property type="molecule type" value="Genomic_DNA"/>
</dbReference>
<dbReference type="SUPFAM" id="SSF49879">
    <property type="entry name" value="SMAD/FHA domain"/>
    <property type="match status" value="2"/>
</dbReference>
<dbReference type="Proteomes" id="UP000033423">
    <property type="component" value="Unassembled WGS sequence"/>
</dbReference>
<proteinExistence type="predicted"/>
<dbReference type="AlphaFoldDB" id="A0A0F3GM63"/>
<name>A0A0F3GM63_9BACT</name>
<dbReference type="SMART" id="SM00240">
    <property type="entry name" value="FHA"/>
    <property type="match status" value="2"/>
</dbReference>
<dbReference type="Pfam" id="PF00211">
    <property type="entry name" value="Guanylate_cyc"/>
    <property type="match status" value="1"/>
</dbReference>
<organism evidence="3 4">
    <name type="scientific">Candidatus Magnetobacterium bavaricum</name>
    <dbReference type="NCBI Taxonomy" id="29290"/>
    <lineage>
        <taxon>Bacteria</taxon>
        <taxon>Pseudomonadati</taxon>
        <taxon>Nitrospirota</taxon>
        <taxon>Thermodesulfovibrionia</taxon>
        <taxon>Thermodesulfovibrionales</taxon>
        <taxon>Candidatus Magnetobacteriaceae</taxon>
        <taxon>Candidatus Magnetobacterium</taxon>
    </lineage>
</organism>
<dbReference type="GO" id="GO:0004016">
    <property type="term" value="F:adenylate cyclase activity"/>
    <property type="evidence" value="ECO:0007669"/>
    <property type="project" value="UniProtKB-ARBA"/>
</dbReference>
<feature type="domain" description="Guanylate cyclase" evidence="2">
    <location>
        <begin position="1"/>
        <end position="114"/>
    </location>
</feature>
<feature type="domain" description="FHA" evidence="1">
    <location>
        <begin position="200"/>
        <end position="249"/>
    </location>
</feature>
<reference evidence="3 4" key="1">
    <citation type="submission" date="2015-02" db="EMBL/GenBank/DDBJ databases">
        <title>Single-cell genomics of uncultivated deep-branching MTB reveals a conserved set of magnetosome genes.</title>
        <authorList>
            <person name="Kolinko S."/>
            <person name="Richter M."/>
            <person name="Glockner F.O."/>
            <person name="Brachmann A."/>
            <person name="Schuler D."/>
        </authorList>
    </citation>
    <scope>NUCLEOTIDE SEQUENCE [LARGE SCALE GENOMIC DNA]</scope>
    <source>
        <strain evidence="3">TM-1</strain>
    </source>
</reference>
<feature type="domain" description="FHA" evidence="1">
    <location>
        <begin position="325"/>
        <end position="374"/>
    </location>
</feature>
<protein>
    <submittedName>
        <fullName evidence="3">Adenylate/guanylate cyclase</fullName>
    </submittedName>
</protein>
<dbReference type="Gene3D" id="2.60.200.20">
    <property type="match status" value="2"/>
</dbReference>
<gene>
    <name evidence="3" type="ORF">MBAV_004737</name>
</gene>
<dbReference type="PROSITE" id="PS50125">
    <property type="entry name" value="GUANYLATE_CYCLASE_2"/>
    <property type="match status" value="1"/>
</dbReference>
<evidence type="ECO:0000313" key="4">
    <source>
        <dbReference type="Proteomes" id="UP000033423"/>
    </source>
</evidence>
<dbReference type="CDD" id="cd00060">
    <property type="entry name" value="FHA"/>
    <property type="match status" value="2"/>
</dbReference>
<keyword evidence="4" id="KW-1185">Reference proteome</keyword>
<dbReference type="PANTHER" id="PTHR23308">
    <property type="entry name" value="NUCLEAR INHIBITOR OF PROTEIN PHOSPHATASE-1"/>
    <property type="match status" value="1"/>
</dbReference>
<dbReference type="CDD" id="cd07302">
    <property type="entry name" value="CHD"/>
    <property type="match status" value="1"/>
</dbReference>
<evidence type="ECO:0000313" key="3">
    <source>
        <dbReference type="EMBL" id="KJU83069.1"/>
    </source>
</evidence>
<dbReference type="InterPro" id="IPR001054">
    <property type="entry name" value="A/G_cyclase"/>
</dbReference>
<sequence length="408" mass="45446">MFTDLEGSTVLTEEAGDLALRTVIKNQNDIIHPIINTFNGIYVKSIGDGTLSYFESGSNAVGAAIEIQRAVATYNQKEEDMLQIHLRIGLNTGNCIVEHNDVFGDVVNVAQRFESIANTGEIYLSEETFNSLDESHKQLCRYIKTTNIKGKREAFKVYMAIWGNAPTDKTIVGKIDVVPILRVERDGYPPFTVPIREEEILIGRASDCSVSLTEQFVSRYHAHVFLLEGVYYVEDLQSQIGISLNDKVITSSVLKHGDVIKIGPSIAITFLQSHTEDSIVLRSTQDKLRKEIGKIVALYEQEPYKVIVVQKNSEIQQHAISNRGLLIGRSATCDIQLPEQVVSSKHARLWFNNNGIYIVDLDSTNGVLLNGVQIPASKDIKLHLTDRIEIGPFTLKLIASEPDDNLYG</sequence>
<dbReference type="InterPro" id="IPR000253">
    <property type="entry name" value="FHA_dom"/>
</dbReference>
<dbReference type="InterPro" id="IPR008984">
    <property type="entry name" value="SMAD_FHA_dom_sf"/>
</dbReference>
<dbReference type="PROSITE" id="PS50006">
    <property type="entry name" value="FHA_DOMAIN"/>
    <property type="match status" value="2"/>
</dbReference>
<dbReference type="Gene3D" id="3.30.70.1230">
    <property type="entry name" value="Nucleotide cyclase"/>
    <property type="match status" value="1"/>
</dbReference>
<accession>A0A0F3GM63</accession>